<sequence length="474" mass="52829">MTTANTPAGRPGNLTPEQEESLRRLWSLLFRVFGRDTTNEGAVDLPGPDAPATEQPAAAQAEKAKKKKGLFSRRTADTPSPGGSAVFEPSSVSEADGDDKHGQVRQYLDTLANMSPDSIRETMWAMVKHDNPDALLLRFLRARKWDVERALVMLIATMNWRAVDMHVDDDIMRKGEGDAAAAEKGQDGAAKTLGHDFLAQMRMGKAFLHGLDKAGRPICFVRVRLHHQGDHSEEALERNTVYIIETCRMLLAPPVDTATIVFDMTGFSLSNMDYTPVKFMIKCFEANYPESLGTVLVYKAPWVFQGIWKIIRGWLDPVVASKVQFLNNAKEMAAFVDLTGLPKEVDGLEEWNYHYDEPVEGENAKMADTATRDRISDARQQLIAEYEQETLRWIKRGSGDTAAACKESRTAIAAKLRENYWELDPYIRARSLWDRTGMIKPGGVLDFYPHRNRNGATSNGNSGSAVETSADDVD</sequence>
<dbReference type="CDD" id="cd00170">
    <property type="entry name" value="SEC14"/>
    <property type="match status" value="1"/>
</dbReference>
<dbReference type="EMBL" id="ONZQ02000012">
    <property type="protein sequence ID" value="SPO05079.1"/>
    <property type="molecule type" value="Genomic_DNA"/>
</dbReference>
<dbReference type="InterPro" id="IPR011074">
    <property type="entry name" value="CRAL/TRIO_N_dom"/>
</dbReference>
<proteinExistence type="predicted"/>
<dbReference type="Proteomes" id="UP001187682">
    <property type="component" value="Unassembled WGS sequence"/>
</dbReference>
<evidence type="ECO:0000256" key="1">
    <source>
        <dbReference type="SAM" id="MobiDB-lite"/>
    </source>
</evidence>
<dbReference type="AlphaFoldDB" id="A0AAE8N408"/>
<feature type="domain" description="CRAL-TRIO" evidence="2">
    <location>
        <begin position="196"/>
        <end position="353"/>
    </location>
</feature>
<dbReference type="Pfam" id="PF00650">
    <property type="entry name" value="CRAL_TRIO"/>
    <property type="match status" value="1"/>
</dbReference>
<protein>
    <submittedName>
        <fullName evidence="3">Related to phosphatidylinositol transfer protein</fullName>
    </submittedName>
</protein>
<dbReference type="InterPro" id="IPR052432">
    <property type="entry name" value="PITP/CRAL-TRIO"/>
</dbReference>
<gene>
    <name evidence="3" type="ORF">DNG_07764</name>
</gene>
<dbReference type="InterPro" id="IPR001251">
    <property type="entry name" value="CRAL-TRIO_dom"/>
</dbReference>
<dbReference type="PANTHER" id="PTHR46590:SF1">
    <property type="entry name" value="PHOSPHATIDYLINOSITOL TRANSFER PROTEIN CSR1"/>
    <property type="match status" value="1"/>
</dbReference>
<dbReference type="Gene3D" id="3.40.525.10">
    <property type="entry name" value="CRAL-TRIO lipid binding domain"/>
    <property type="match status" value="1"/>
</dbReference>
<dbReference type="PROSITE" id="PS50191">
    <property type="entry name" value="CRAL_TRIO"/>
    <property type="match status" value="1"/>
</dbReference>
<feature type="region of interest" description="Disordered" evidence="1">
    <location>
        <begin position="454"/>
        <end position="474"/>
    </location>
</feature>
<dbReference type="InterPro" id="IPR036865">
    <property type="entry name" value="CRAL-TRIO_dom_sf"/>
</dbReference>
<evidence type="ECO:0000259" key="2">
    <source>
        <dbReference type="PROSITE" id="PS50191"/>
    </source>
</evidence>
<dbReference type="InterPro" id="IPR036273">
    <property type="entry name" value="CRAL/TRIO_N_dom_sf"/>
</dbReference>
<accession>A0AAE8N408</accession>
<reference evidence="3" key="1">
    <citation type="submission" date="2018-03" db="EMBL/GenBank/DDBJ databases">
        <authorList>
            <person name="Guldener U."/>
        </authorList>
    </citation>
    <scope>NUCLEOTIDE SEQUENCE</scope>
</reference>
<evidence type="ECO:0000313" key="4">
    <source>
        <dbReference type="Proteomes" id="UP001187682"/>
    </source>
</evidence>
<dbReference type="Pfam" id="PF03765">
    <property type="entry name" value="CRAL_TRIO_N"/>
    <property type="match status" value="1"/>
</dbReference>
<dbReference type="SUPFAM" id="SSF52087">
    <property type="entry name" value="CRAL/TRIO domain"/>
    <property type="match status" value="1"/>
</dbReference>
<feature type="region of interest" description="Disordered" evidence="1">
    <location>
        <begin position="38"/>
        <end position="100"/>
    </location>
</feature>
<feature type="compositionally biased region" description="Low complexity" evidence="1">
    <location>
        <begin position="50"/>
        <end position="61"/>
    </location>
</feature>
<comment type="caution">
    <text evidence="3">The sequence shown here is derived from an EMBL/GenBank/DDBJ whole genome shotgun (WGS) entry which is preliminary data.</text>
</comment>
<dbReference type="PANTHER" id="PTHR46590">
    <property type="entry name" value="PHOSPHATIDYLINOSITOL TRANSFER PROTEIN CSR1-RELATED"/>
    <property type="match status" value="1"/>
</dbReference>
<organism evidence="3 4">
    <name type="scientific">Cephalotrichum gorgonifer</name>
    <dbReference type="NCBI Taxonomy" id="2041049"/>
    <lineage>
        <taxon>Eukaryota</taxon>
        <taxon>Fungi</taxon>
        <taxon>Dikarya</taxon>
        <taxon>Ascomycota</taxon>
        <taxon>Pezizomycotina</taxon>
        <taxon>Sordariomycetes</taxon>
        <taxon>Hypocreomycetidae</taxon>
        <taxon>Microascales</taxon>
        <taxon>Microascaceae</taxon>
        <taxon>Cephalotrichum</taxon>
    </lineage>
</organism>
<feature type="compositionally biased region" description="Polar residues" evidence="1">
    <location>
        <begin position="454"/>
        <end position="467"/>
    </location>
</feature>
<dbReference type="SMART" id="SM01100">
    <property type="entry name" value="CRAL_TRIO_N"/>
    <property type="match status" value="1"/>
</dbReference>
<evidence type="ECO:0000313" key="3">
    <source>
        <dbReference type="EMBL" id="SPO05079.1"/>
    </source>
</evidence>
<feature type="region of interest" description="Disordered" evidence="1">
    <location>
        <begin position="1"/>
        <end position="20"/>
    </location>
</feature>
<dbReference type="SUPFAM" id="SSF46938">
    <property type="entry name" value="CRAL/TRIO N-terminal domain"/>
    <property type="match status" value="1"/>
</dbReference>
<keyword evidence="4" id="KW-1185">Reference proteome</keyword>
<dbReference type="SMART" id="SM00516">
    <property type="entry name" value="SEC14"/>
    <property type="match status" value="1"/>
</dbReference>
<name>A0AAE8N408_9PEZI</name>